<dbReference type="GO" id="GO:0009523">
    <property type="term" value="C:photosystem II"/>
    <property type="evidence" value="ECO:0007669"/>
    <property type="project" value="UniProtKB-KW"/>
</dbReference>
<evidence type="ECO:0000313" key="6">
    <source>
        <dbReference type="Proteomes" id="UP000265955"/>
    </source>
</evidence>
<keyword evidence="6" id="KW-1185">Reference proteome</keyword>
<accession>A0A3A3G5W4</accession>
<dbReference type="InterPro" id="IPR036278">
    <property type="entry name" value="Sialidase_sf"/>
</dbReference>
<feature type="domain" description="Photosynthesis system II assembly factor Ycf48/Hcf136-like" evidence="4">
    <location>
        <begin position="79"/>
        <end position="158"/>
    </location>
</feature>
<organism evidence="5 6">
    <name type="scientific">Noviherbaspirillum saxi</name>
    <dbReference type="NCBI Taxonomy" id="2320863"/>
    <lineage>
        <taxon>Bacteria</taxon>
        <taxon>Pseudomonadati</taxon>
        <taxon>Pseudomonadota</taxon>
        <taxon>Betaproteobacteria</taxon>
        <taxon>Burkholderiales</taxon>
        <taxon>Oxalobacteraceae</taxon>
        <taxon>Noviherbaspirillum</taxon>
    </lineage>
</organism>
<reference evidence="6" key="1">
    <citation type="submission" date="2018-09" db="EMBL/GenBank/DDBJ databases">
        <authorList>
            <person name="Zhu H."/>
        </authorList>
    </citation>
    <scope>NUCLEOTIDE SEQUENCE [LARGE SCALE GENOMIC DNA]</scope>
    <source>
        <strain evidence="6">K1R23-30</strain>
    </source>
</reference>
<protein>
    <recommendedName>
        <fullName evidence="4">Photosynthesis system II assembly factor Ycf48/Hcf136-like domain-containing protein</fullName>
    </recommendedName>
</protein>
<gene>
    <name evidence="5" type="ORF">D3871_19450</name>
</gene>
<feature type="signal peptide" evidence="3">
    <location>
        <begin position="1"/>
        <end position="25"/>
    </location>
</feature>
<evidence type="ECO:0000256" key="2">
    <source>
        <dbReference type="ARBA" id="ARBA00023276"/>
    </source>
</evidence>
<dbReference type="Pfam" id="PF14870">
    <property type="entry name" value="PSII_BNR"/>
    <property type="match status" value="2"/>
</dbReference>
<evidence type="ECO:0000256" key="3">
    <source>
        <dbReference type="SAM" id="SignalP"/>
    </source>
</evidence>
<keyword evidence="3" id="KW-0732">Signal</keyword>
<evidence type="ECO:0000259" key="4">
    <source>
        <dbReference type="Pfam" id="PF14870"/>
    </source>
</evidence>
<dbReference type="InterPro" id="IPR028203">
    <property type="entry name" value="PSII_CF48-like_dom"/>
</dbReference>
<dbReference type="EMBL" id="QYUO01000002">
    <property type="protein sequence ID" value="RJF95570.1"/>
    <property type="molecule type" value="Genomic_DNA"/>
</dbReference>
<dbReference type="GO" id="GO:0015979">
    <property type="term" value="P:photosynthesis"/>
    <property type="evidence" value="ECO:0007669"/>
    <property type="project" value="UniProtKB-KW"/>
</dbReference>
<dbReference type="AlphaFoldDB" id="A0A3A3G5W4"/>
<sequence>MNMMKINMVVFLVTLLSTWGRIATAADNGVTPLIDPLQRPAQISAQAQRAVMLAAVHAGDHLVAAGERGIILWSADNGASWTQAVVPVSVTLTALSFPTAEHGWAVGHGGVVLHTKNGGRSWERQLDGRALAQIELDSARRKGDENRIKMAQQLVGHGPDKPLLGVHFWDERRGFAIGAYGLIVGTEDGGASWQSWIDRVDNPRGLHLNALYATRSEVYLAGEQGIILRSSDGAKTFRQISSPYKGSWFVLAGHDGYLLVGGLRGNAFRSPDGGATWEALQASAPVTLTSAVLTKDGKILIGNLAGMLMQISGNGLRLASIPSPIGQPITAMVQAKNGSLLAATFTGLKSLVHSDATGVASGR</sequence>
<feature type="domain" description="Photosynthesis system II assembly factor Ycf48/Hcf136-like" evidence="4">
    <location>
        <begin position="161"/>
        <end position="283"/>
    </location>
</feature>
<name>A0A3A3G5W4_9BURK</name>
<proteinExistence type="predicted"/>
<dbReference type="SUPFAM" id="SSF50939">
    <property type="entry name" value="Sialidases"/>
    <property type="match status" value="1"/>
</dbReference>
<evidence type="ECO:0000313" key="5">
    <source>
        <dbReference type="EMBL" id="RJF95570.1"/>
    </source>
</evidence>
<dbReference type="InterPro" id="IPR015943">
    <property type="entry name" value="WD40/YVTN_repeat-like_dom_sf"/>
</dbReference>
<dbReference type="Proteomes" id="UP000265955">
    <property type="component" value="Unassembled WGS sequence"/>
</dbReference>
<keyword evidence="2" id="KW-0604">Photosystem II</keyword>
<feature type="chain" id="PRO_5017206848" description="Photosynthesis system II assembly factor Ycf48/Hcf136-like domain-containing protein" evidence="3">
    <location>
        <begin position="26"/>
        <end position="363"/>
    </location>
</feature>
<dbReference type="Gene3D" id="2.130.10.10">
    <property type="entry name" value="YVTN repeat-like/Quinoprotein amine dehydrogenase"/>
    <property type="match status" value="2"/>
</dbReference>
<comment type="caution">
    <text evidence="5">The sequence shown here is derived from an EMBL/GenBank/DDBJ whole genome shotgun (WGS) entry which is preliminary data.</text>
</comment>
<dbReference type="PANTHER" id="PTHR47199">
    <property type="entry name" value="PHOTOSYSTEM II STABILITY/ASSEMBLY FACTOR HCF136, CHLOROPLASTIC"/>
    <property type="match status" value="1"/>
</dbReference>
<keyword evidence="1" id="KW-0602">Photosynthesis</keyword>
<evidence type="ECO:0000256" key="1">
    <source>
        <dbReference type="ARBA" id="ARBA00022531"/>
    </source>
</evidence>
<dbReference type="PANTHER" id="PTHR47199:SF2">
    <property type="entry name" value="PHOTOSYSTEM II STABILITY_ASSEMBLY FACTOR HCF136, CHLOROPLASTIC"/>
    <property type="match status" value="1"/>
</dbReference>